<proteinExistence type="predicted"/>
<accession>A0A7Y9XG95</accession>
<dbReference type="RefSeq" id="WP_179811316.1">
    <property type="nucleotide sequence ID" value="NZ_JACCHL010000001.1"/>
</dbReference>
<name>A0A7Y9XG95_9ACTN</name>
<dbReference type="EMBL" id="JACCHL010000001">
    <property type="protein sequence ID" value="NYH55148.1"/>
    <property type="molecule type" value="Genomic_DNA"/>
</dbReference>
<reference evidence="1 2" key="1">
    <citation type="submission" date="2020-07" db="EMBL/GenBank/DDBJ databases">
        <title>Sequencing the genomes of 1000 actinobacteria strains.</title>
        <authorList>
            <person name="Klenk H.-P."/>
        </authorList>
    </citation>
    <scope>NUCLEOTIDE SEQUENCE [LARGE SCALE GENOMIC DNA]</scope>
    <source>
        <strain evidence="1 2">DSM 45278</strain>
    </source>
</reference>
<protein>
    <submittedName>
        <fullName evidence="1">Uncharacterized protein</fullName>
    </submittedName>
</protein>
<evidence type="ECO:0000313" key="2">
    <source>
        <dbReference type="Proteomes" id="UP000584931"/>
    </source>
</evidence>
<organism evidence="1 2">
    <name type="scientific">Nocardiopsis sinuspersici</name>
    <dbReference type="NCBI Taxonomy" id="501010"/>
    <lineage>
        <taxon>Bacteria</taxon>
        <taxon>Bacillati</taxon>
        <taxon>Actinomycetota</taxon>
        <taxon>Actinomycetes</taxon>
        <taxon>Streptosporangiales</taxon>
        <taxon>Nocardiopsidaceae</taxon>
        <taxon>Nocardiopsis</taxon>
    </lineage>
</organism>
<evidence type="ECO:0000313" key="1">
    <source>
        <dbReference type="EMBL" id="NYH55148.1"/>
    </source>
</evidence>
<gene>
    <name evidence="1" type="ORF">HNR06_004737</name>
</gene>
<dbReference type="AlphaFoldDB" id="A0A7Y9XG95"/>
<sequence>MDKREIRSTGSTREQKIRAFPKDRENAILTKTDCNKKPRTKAIKETVITSVVAPQLKAKDAGSAAYNRAAKVADAVMGADREFWSTEDLLFLARENAITPTVVHRKTNIK</sequence>
<comment type="caution">
    <text evidence="1">The sequence shown here is derived from an EMBL/GenBank/DDBJ whole genome shotgun (WGS) entry which is preliminary data.</text>
</comment>
<dbReference type="Proteomes" id="UP000584931">
    <property type="component" value="Unassembled WGS sequence"/>
</dbReference>